<dbReference type="EMBL" id="GL438226">
    <property type="protein sequence ID" value="EFN69395.1"/>
    <property type="molecule type" value="Genomic_DNA"/>
</dbReference>
<keyword evidence="1" id="KW-0677">Repeat</keyword>
<dbReference type="GO" id="GO:0005856">
    <property type="term" value="C:cytoskeleton"/>
    <property type="evidence" value="ECO:0007669"/>
    <property type="project" value="TreeGrafter"/>
</dbReference>
<dbReference type="Proteomes" id="UP000000311">
    <property type="component" value="Unassembled WGS sequence"/>
</dbReference>
<proteinExistence type="predicted"/>
<dbReference type="STRING" id="104421.E2AAZ6"/>
<accession>E2AAZ6</accession>
<dbReference type="InterPro" id="IPR021939">
    <property type="entry name" value="KN_motif"/>
</dbReference>
<dbReference type="InterPro" id="IPR047184">
    <property type="entry name" value="KANK1-4"/>
</dbReference>
<dbReference type="InParanoid" id="E2AAZ6"/>
<dbReference type="AlphaFoldDB" id="E2AAZ6"/>
<evidence type="ECO:0000256" key="2">
    <source>
        <dbReference type="ARBA" id="ARBA00023043"/>
    </source>
</evidence>
<name>E2AAZ6_CAMFO</name>
<dbReference type="Pfam" id="PF12075">
    <property type="entry name" value="KN_motif"/>
    <property type="match status" value="1"/>
</dbReference>
<evidence type="ECO:0000313" key="3">
    <source>
        <dbReference type="EMBL" id="EFN69395.1"/>
    </source>
</evidence>
<dbReference type="GO" id="GO:0030837">
    <property type="term" value="P:negative regulation of actin filament polymerization"/>
    <property type="evidence" value="ECO:0007669"/>
    <property type="project" value="InterPro"/>
</dbReference>
<dbReference type="OrthoDB" id="5406014at2759"/>
<protein>
    <submittedName>
        <fullName evidence="3">Uncharacterized protein</fullName>
    </submittedName>
</protein>
<organism evidence="4">
    <name type="scientific">Camponotus floridanus</name>
    <name type="common">Florida carpenter ant</name>
    <dbReference type="NCBI Taxonomy" id="104421"/>
    <lineage>
        <taxon>Eukaryota</taxon>
        <taxon>Metazoa</taxon>
        <taxon>Ecdysozoa</taxon>
        <taxon>Arthropoda</taxon>
        <taxon>Hexapoda</taxon>
        <taxon>Insecta</taxon>
        <taxon>Pterygota</taxon>
        <taxon>Neoptera</taxon>
        <taxon>Endopterygota</taxon>
        <taxon>Hymenoptera</taxon>
        <taxon>Apocrita</taxon>
        <taxon>Aculeata</taxon>
        <taxon>Formicoidea</taxon>
        <taxon>Formicidae</taxon>
        <taxon>Formicinae</taxon>
        <taxon>Camponotus</taxon>
    </lineage>
</organism>
<gene>
    <name evidence="3" type="ORF">EAG_11527</name>
</gene>
<evidence type="ECO:0000313" key="4">
    <source>
        <dbReference type="Proteomes" id="UP000000311"/>
    </source>
</evidence>
<dbReference type="GO" id="GO:0005737">
    <property type="term" value="C:cytoplasm"/>
    <property type="evidence" value="ECO:0007669"/>
    <property type="project" value="TreeGrafter"/>
</dbReference>
<dbReference type="OMA" id="ECTTIND"/>
<sequence>MGLRAINIDVFKNGLSYVAKDGEECNVVSFFRNNRQLGTQTYVSGSTGSKCPCCPYGYHIDLDFVRYCEAVAAGSANDRLSIERRRKRERRRQCQSMEVLLGLVSPALAGIEAELTKIPQECTTINDVTTLSNHPSLLKQRTDSRPSPVLDLSDVVGDFEATLKQSSRSSKAPKHQFFVEIDI</sequence>
<evidence type="ECO:0000256" key="1">
    <source>
        <dbReference type="ARBA" id="ARBA00022737"/>
    </source>
</evidence>
<dbReference type="PANTHER" id="PTHR24168">
    <property type="entry name" value="KN MOTIF AND ANKYRIN REPEAT DOMAIN-CONTAINING"/>
    <property type="match status" value="1"/>
</dbReference>
<keyword evidence="2" id="KW-0040">ANK repeat</keyword>
<dbReference type="PANTHER" id="PTHR24168:SF21">
    <property type="entry name" value="KANK, ISOFORM D"/>
    <property type="match status" value="1"/>
</dbReference>
<keyword evidence="4" id="KW-1185">Reference proteome</keyword>
<reference evidence="3 4" key="1">
    <citation type="journal article" date="2010" name="Science">
        <title>Genomic comparison of the ants Camponotus floridanus and Harpegnathos saltator.</title>
        <authorList>
            <person name="Bonasio R."/>
            <person name="Zhang G."/>
            <person name="Ye C."/>
            <person name="Mutti N.S."/>
            <person name="Fang X."/>
            <person name="Qin N."/>
            <person name="Donahue G."/>
            <person name="Yang P."/>
            <person name="Li Q."/>
            <person name="Li C."/>
            <person name="Zhang P."/>
            <person name="Huang Z."/>
            <person name="Berger S.L."/>
            <person name="Reinberg D."/>
            <person name="Wang J."/>
            <person name="Liebig J."/>
        </authorList>
    </citation>
    <scope>NUCLEOTIDE SEQUENCE [LARGE SCALE GENOMIC DNA]</scope>
    <source>
        <strain evidence="4">C129</strain>
    </source>
</reference>